<dbReference type="AlphaFoldDB" id="A0AAU9QU43"/>
<proteinExistence type="predicted"/>
<dbReference type="Proteomes" id="UP001295462">
    <property type="component" value="Unassembled WGS sequence"/>
</dbReference>
<evidence type="ECO:0000313" key="2">
    <source>
        <dbReference type="Proteomes" id="UP001295462"/>
    </source>
</evidence>
<comment type="caution">
    <text evidence="1">The sequence shown here is derived from an EMBL/GenBank/DDBJ whole genome shotgun (WGS) entry which is preliminary data.</text>
</comment>
<accession>A0AAU9QU43</accession>
<evidence type="ECO:0000313" key="1">
    <source>
        <dbReference type="EMBL" id="CAH1602061.1"/>
    </source>
</evidence>
<sequence>MVITTGINSVYEGFGQFRVTNGVSRDPARITKSMEKLYIRGQF</sequence>
<dbReference type="EMBL" id="CAKMUD010000109">
    <property type="protein sequence ID" value="CAH1602061.1"/>
    <property type="molecule type" value="Genomic_DNA"/>
</dbReference>
<name>A0AAU9QU43_9VIBR</name>
<gene>
    <name evidence="1" type="ORF">THF1A12_530004</name>
</gene>
<protein>
    <submittedName>
        <fullName evidence="1">Uncharacterized protein</fullName>
    </submittedName>
</protein>
<organism evidence="1 2">
    <name type="scientific">Vibrio jasicida</name>
    <dbReference type="NCBI Taxonomy" id="766224"/>
    <lineage>
        <taxon>Bacteria</taxon>
        <taxon>Pseudomonadati</taxon>
        <taxon>Pseudomonadota</taxon>
        <taxon>Gammaproteobacteria</taxon>
        <taxon>Vibrionales</taxon>
        <taxon>Vibrionaceae</taxon>
        <taxon>Vibrio</taxon>
    </lineage>
</organism>
<reference evidence="1" key="1">
    <citation type="submission" date="2022-01" db="EMBL/GenBank/DDBJ databases">
        <authorList>
            <person name="Lagorce A."/>
        </authorList>
    </citation>
    <scope>NUCLEOTIDE SEQUENCE</scope>
    <source>
        <strain evidence="1">Th15_F1_A12</strain>
    </source>
</reference>